<dbReference type="Gene3D" id="1.25.40.10">
    <property type="entry name" value="Tetratricopeptide repeat domain"/>
    <property type="match status" value="1"/>
</dbReference>
<dbReference type="Proteomes" id="UP001221411">
    <property type="component" value="Unassembled WGS sequence"/>
</dbReference>
<dbReference type="InterPro" id="IPR039565">
    <property type="entry name" value="BamD-like"/>
</dbReference>
<name>A0ABT5F5J1_9BACT</name>
<sequence>MDQFDDELREIKREIVESRGLIIKTNNLTNALAADLKTISKRQLGFERRAFWNSASANLLFVLVVIGVVKLAWDARIDSVQAETKQAKDKITKLETDVKEMQRRADDRTRAESAAAAFYELVRAGRRQEIIDGFEALRKEPLSRAELAFFTDAVDTARAELGIKSYQLGLDHLRTGRWHEAAVAFEDAIRMKENAAHTPSARLNLARAYRKLNRQRDAIPMLMQLSEASADKEITDDAMFLLCECLVDIQAWNDAKTTLRAFIRRFPDSPFLNDARMELADISLKH</sequence>
<comment type="caution">
    <text evidence="5">The sequence shown here is derived from an EMBL/GenBank/DDBJ whole genome shotgun (WGS) entry which is preliminary data.</text>
</comment>
<dbReference type="Pfam" id="PF13525">
    <property type="entry name" value="YfiO"/>
    <property type="match status" value="1"/>
</dbReference>
<feature type="transmembrane region" description="Helical" evidence="3">
    <location>
        <begin position="50"/>
        <end position="73"/>
    </location>
</feature>
<dbReference type="EMBL" id="JAQNDO010000001">
    <property type="protein sequence ID" value="MDC0749360.1"/>
    <property type="molecule type" value="Genomic_DNA"/>
</dbReference>
<dbReference type="InterPro" id="IPR011990">
    <property type="entry name" value="TPR-like_helical_dom_sf"/>
</dbReference>
<keyword evidence="1" id="KW-0732">Signal</keyword>
<evidence type="ECO:0000259" key="4">
    <source>
        <dbReference type="Pfam" id="PF13525"/>
    </source>
</evidence>
<evidence type="ECO:0000256" key="3">
    <source>
        <dbReference type="SAM" id="Phobius"/>
    </source>
</evidence>
<keyword evidence="3" id="KW-0472">Membrane</keyword>
<proteinExistence type="predicted"/>
<organism evidence="5 6">
    <name type="scientific">Polyangium mundeleinium</name>
    <dbReference type="NCBI Taxonomy" id="2995306"/>
    <lineage>
        <taxon>Bacteria</taxon>
        <taxon>Pseudomonadati</taxon>
        <taxon>Myxococcota</taxon>
        <taxon>Polyangia</taxon>
        <taxon>Polyangiales</taxon>
        <taxon>Polyangiaceae</taxon>
        <taxon>Polyangium</taxon>
    </lineage>
</organism>
<feature type="domain" description="Outer membrane lipoprotein BamD-like" evidence="4">
    <location>
        <begin position="165"/>
        <end position="282"/>
    </location>
</feature>
<keyword evidence="6" id="KW-1185">Reference proteome</keyword>
<evidence type="ECO:0000313" key="5">
    <source>
        <dbReference type="EMBL" id="MDC0749360.1"/>
    </source>
</evidence>
<evidence type="ECO:0000313" key="6">
    <source>
        <dbReference type="Proteomes" id="UP001221411"/>
    </source>
</evidence>
<dbReference type="RefSeq" id="WP_271929121.1">
    <property type="nucleotide sequence ID" value="NZ_JAQNDO010000001.1"/>
</dbReference>
<dbReference type="SUPFAM" id="SSF48452">
    <property type="entry name" value="TPR-like"/>
    <property type="match status" value="1"/>
</dbReference>
<evidence type="ECO:0000256" key="2">
    <source>
        <dbReference type="SAM" id="Coils"/>
    </source>
</evidence>
<feature type="coiled-coil region" evidence="2">
    <location>
        <begin position="77"/>
        <end position="111"/>
    </location>
</feature>
<evidence type="ECO:0000256" key="1">
    <source>
        <dbReference type="ARBA" id="ARBA00022729"/>
    </source>
</evidence>
<keyword evidence="3" id="KW-1133">Transmembrane helix</keyword>
<keyword evidence="2" id="KW-0175">Coiled coil</keyword>
<protein>
    <submittedName>
        <fullName evidence="5">Tetratricopeptide repeat protein</fullName>
    </submittedName>
</protein>
<accession>A0ABT5F5J1</accession>
<keyword evidence="3" id="KW-0812">Transmembrane</keyword>
<reference evidence="5 6" key="1">
    <citation type="submission" date="2022-11" db="EMBL/GenBank/DDBJ databases">
        <title>Minimal conservation of predation-associated metabolite biosynthetic gene clusters underscores biosynthetic potential of Myxococcota including descriptions for ten novel species: Archangium lansinium sp. nov., Myxococcus landrumus sp. nov., Nannocystis bai.</title>
        <authorList>
            <person name="Ahearne A."/>
            <person name="Stevens C."/>
            <person name="Dowd S."/>
        </authorList>
    </citation>
    <scope>NUCLEOTIDE SEQUENCE [LARGE SCALE GENOMIC DNA]</scope>
    <source>
        <strain evidence="5 6">RJM3</strain>
    </source>
</reference>
<gene>
    <name evidence="5" type="ORF">POL67_48980</name>
</gene>